<dbReference type="EMBL" id="AWUE01014569">
    <property type="protein sequence ID" value="OMP03024.1"/>
    <property type="molecule type" value="Genomic_DNA"/>
</dbReference>
<keyword evidence="2" id="KW-1185">Reference proteome</keyword>
<sequence length="34" mass="4015">MDDKSNDYNTVMDMFCSVDDNRGDVWSKTIERNI</sequence>
<comment type="caution">
    <text evidence="1">The sequence shown here is derived from an EMBL/GenBank/DDBJ whole genome shotgun (WGS) entry which is preliminary data.</text>
</comment>
<organism evidence="1 2">
    <name type="scientific">Corchorus olitorius</name>
    <dbReference type="NCBI Taxonomy" id="93759"/>
    <lineage>
        <taxon>Eukaryota</taxon>
        <taxon>Viridiplantae</taxon>
        <taxon>Streptophyta</taxon>
        <taxon>Embryophyta</taxon>
        <taxon>Tracheophyta</taxon>
        <taxon>Spermatophyta</taxon>
        <taxon>Magnoliopsida</taxon>
        <taxon>eudicotyledons</taxon>
        <taxon>Gunneridae</taxon>
        <taxon>Pentapetalae</taxon>
        <taxon>rosids</taxon>
        <taxon>malvids</taxon>
        <taxon>Malvales</taxon>
        <taxon>Malvaceae</taxon>
        <taxon>Grewioideae</taxon>
        <taxon>Apeibeae</taxon>
        <taxon>Corchorus</taxon>
    </lineage>
</organism>
<name>A0A1R3K7I7_9ROSI</name>
<evidence type="ECO:0000313" key="2">
    <source>
        <dbReference type="Proteomes" id="UP000187203"/>
    </source>
</evidence>
<dbReference type="Proteomes" id="UP000187203">
    <property type="component" value="Unassembled WGS sequence"/>
</dbReference>
<proteinExistence type="predicted"/>
<protein>
    <submittedName>
        <fullName evidence="1">Uncharacterized protein</fullName>
    </submittedName>
</protein>
<evidence type="ECO:0000313" key="1">
    <source>
        <dbReference type="EMBL" id="OMP03024.1"/>
    </source>
</evidence>
<reference evidence="2" key="1">
    <citation type="submission" date="2013-09" db="EMBL/GenBank/DDBJ databases">
        <title>Corchorus olitorius genome sequencing.</title>
        <authorList>
            <person name="Alam M."/>
            <person name="Haque M.S."/>
            <person name="Islam M.S."/>
            <person name="Emdad E.M."/>
            <person name="Islam M.M."/>
            <person name="Ahmed B."/>
            <person name="Halim A."/>
            <person name="Hossen Q.M.M."/>
            <person name="Hossain M.Z."/>
            <person name="Ahmed R."/>
            <person name="Khan M.M."/>
            <person name="Islam R."/>
            <person name="Rashid M.M."/>
            <person name="Khan S.A."/>
            <person name="Rahman M.S."/>
            <person name="Alam M."/>
            <person name="Yahiya A.S."/>
            <person name="Khan M.S."/>
            <person name="Azam M.S."/>
            <person name="Haque T."/>
            <person name="Lashkar M.Z.H."/>
            <person name="Akhand A.I."/>
            <person name="Morshed G."/>
            <person name="Roy S."/>
            <person name="Uddin K.S."/>
            <person name="Rabeya T."/>
            <person name="Hossain A.S."/>
            <person name="Chowdhury A."/>
            <person name="Snigdha A.R."/>
            <person name="Mortoza M.S."/>
            <person name="Matin S.A."/>
            <person name="Hoque S.M.E."/>
            <person name="Islam M.K."/>
            <person name="Roy D.K."/>
            <person name="Haider R."/>
            <person name="Moosa M.M."/>
            <person name="Elias S.M."/>
            <person name="Hasan A.M."/>
            <person name="Jahan S."/>
            <person name="Shafiuddin M."/>
            <person name="Mahmood N."/>
            <person name="Shommy N.S."/>
        </authorList>
    </citation>
    <scope>NUCLEOTIDE SEQUENCE [LARGE SCALE GENOMIC DNA]</scope>
    <source>
        <strain evidence="2">cv. O-4</strain>
    </source>
</reference>
<accession>A0A1R3K7I7</accession>
<dbReference type="AlphaFoldDB" id="A0A1R3K7I7"/>
<gene>
    <name evidence="1" type="ORF">COLO4_10657</name>
</gene>